<keyword evidence="5" id="KW-1185">Reference proteome</keyword>
<dbReference type="PANTHER" id="PTHR43685:SF3">
    <property type="entry name" value="SLR2126 PROTEIN"/>
    <property type="match status" value="1"/>
</dbReference>
<dbReference type="SUPFAM" id="SSF53448">
    <property type="entry name" value="Nucleotide-diphospho-sugar transferases"/>
    <property type="match status" value="1"/>
</dbReference>
<dbReference type="RefSeq" id="WP_186563513.1">
    <property type="nucleotide sequence ID" value="NZ_JACNMF010000005.1"/>
</dbReference>
<dbReference type="PANTHER" id="PTHR43685">
    <property type="entry name" value="GLYCOSYLTRANSFERASE"/>
    <property type="match status" value="1"/>
</dbReference>
<protein>
    <submittedName>
        <fullName evidence="4">Glycosyltransferase family 2 protein</fullName>
    </submittedName>
</protein>
<dbReference type="EMBL" id="JACNMF010000005">
    <property type="protein sequence ID" value="MBC3759548.1"/>
    <property type="molecule type" value="Genomic_DNA"/>
</dbReference>
<dbReference type="GO" id="GO:0016740">
    <property type="term" value="F:transferase activity"/>
    <property type="evidence" value="ECO:0007669"/>
    <property type="project" value="UniProtKB-KW"/>
</dbReference>
<dbReference type="CDD" id="cd06420">
    <property type="entry name" value="GT2_Chondriotin_Pol_N"/>
    <property type="match status" value="1"/>
</dbReference>
<dbReference type="InterPro" id="IPR001173">
    <property type="entry name" value="Glyco_trans_2-like"/>
</dbReference>
<feature type="domain" description="Galactosyltransferase C-terminal" evidence="3">
    <location>
        <begin position="171"/>
        <end position="232"/>
    </location>
</feature>
<evidence type="ECO:0000256" key="1">
    <source>
        <dbReference type="ARBA" id="ARBA00022679"/>
    </source>
</evidence>
<organism evidence="4 5">
    <name type="scientific">Hyunsoonleella aquatilis</name>
    <dbReference type="NCBI Taxonomy" id="2762758"/>
    <lineage>
        <taxon>Bacteria</taxon>
        <taxon>Pseudomonadati</taxon>
        <taxon>Bacteroidota</taxon>
        <taxon>Flavobacteriia</taxon>
        <taxon>Flavobacteriales</taxon>
        <taxon>Flavobacteriaceae</taxon>
    </lineage>
</organism>
<dbReference type="Pfam" id="PF00535">
    <property type="entry name" value="Glycos_transf_2"/>
    <property type="match status" value="1"/>
</dbReference>
<dbReference type="Gene3D" id="3.90.550.10">
    <property type="entry name" value="Spore Coat Polysaccharide Biosynthesis Protein SpsA, Chain A"/>
    <property type="match status" value="1"/>
</dbReference>
<proteinExistence type="predicted"/>
<evidence type="ECO:0000259" key="2">
    <source>
        <dbReference type="Pfam" id="PF00535"/>
    </source>
</evidence>
<feature type="domain" description="Glycosyltransferase 2-like" evidence="2">
    <location>
        <begin position="10"/>
        <end position="147"/>
    </location>
</feature>
<name>A0A923KM94_9FLAO</name>
<dbReference type="Proteomes" id="UP000656244">
    <property type="component" value="Unassembled WGS sequence"/>
</dbReference>
<dbReference type="InterPro" id="IPR029044">
    <property type="entry name" value="Nucleotide-diphossugar_trans"/>
</dbReference>
<dbReference type="InterPro" id="IPR027791">
    <property type="entry name" value="Galactosyl_T_C"/>
</dbReference>
<comment type="caution">
    <text evidence="4">The sequence shown here is derived from an EMBL/GenBank/DDBJ whole genome shotgun (WGS) entry which is preliminary data.</text>
</comment>
<gene>
    <name evidence="4" type="ORF">H7U19_14115</name>
</gene>
<reference evidence="4" key="1">
    <citation type="submission" date="2020-08" db="EMBL/GenBank/DDBJ databases">
        <title>Hyunsoonleella sp. strain SJ7 genome sequencing and assembly.</title>
        <authorList>
            <person name="Kim I."/>
        </authorList>
    </citation>
    <scope>NUCLEOTIDE SEQUENCE</scope>
    <source>
        <strain evidence="4">SJ7</strain>
    </source>
</reference>
<dbReference type="Pfam" id="PF02709">
    <property type="entry name" value="Glyco_transf_7C"/>
    <property type="match status" value="1"/>
</dbReference>
<sequence>MDNLPKVALLISTYNWPQALDLVLQSVLKQSVMPDEVIIADDGSKDDTRALINTYKTKFRIPLIHVWHEDKGFTKTIILNKAIAKIESEYIIQIDGDIILHRHFVKNHLEISKKGFFLFGTRVTITKEKSEKILSKGTFSLSWLSSGLKKRMRALYLPFVYKNRKPDSSISTKLRGANMSYWKADAIAINGYNEDYLGWGFEDYDFGMRLTFLGIKPKRLKFSGICFHIYHKPSALENPETGNEIQDRTISERIKRCKNGVDKYLSENQ</sequence>
<keyword evidence="1" id="KW-0808">Transferase</keyword>
<dbReference type="InterPro" id="IPR050834">
    <property type="entry name" value="Glycosyltransf_2"/>
</dbReference>
<evidence type="ECO:0000313" key="5">
    <source>
        <dbReference type="Proteomes" id="UP000656244"/>
    </source>
</evidence>
<accession>A0A923KM94</accession>
<dbReference type="AlphaFoldDB" id="A0A923KM94"/>
<evidence type="ECO:0000259" key="3">
    <source>
        <dbReference type="Pfam" id="PF02709"/>
    </source>
</evidence>
<evidence type="ECO:0000313" key="4">
    <source>
        <dbReference type="EMBL" id="MBC3759548.1"/>
    </source>
</evidence>